<feature type="region of interest" description="Disordered" evidence="1">
    <location>
        <begin position="228"/>
        <end position="256"/>
    </location>
</feature>
<accession>A0A2H4JGT4</accession>
<evidence type="ECO:0000256" key="1">
    <source>
        <dbReference type="SAM" id="MobiDB-lite"/>
    </source>
</evidence>
<evidence type="ECO:0000313" key="7">
    <source>
        <dbReference type="EMBL" id="ASN71368.1"/>
    </source>
</evidence>
<dbReference type="EMBL" id="MF417922">
    <property type="protein sequence ID" value="ASN71312.1"/>
    <property type="molecule type" value="Genomic_DNA"/>
</dbReference>
<evidence type="ECO:0000313" key="10">
    <source>
        <dbReference type="EMBL" id="ASN71904.1"/>
    </source>
</evidence>
<evidence type="ECO:0000259" key="2">
    <source>
        <dbReference type="Pfam" id="PF07157"/>
    </source>
</evidence>
<organism evidence="9">
    <name type="scientific">uncultured Caudovirales phage</name>
    <dbReference type="NCBI Taxonomy" id="2100421"/>
    <lineage>
        <taxon>Viruses</taxon>
        <taxon>Duplodnaviria</taxon>
        <taxon>Heunggongvirae</taxon>
        <taxon>Uroviricota</taxon>
        <taxon>Caudoviricetes</taxon>
        <taxon>Peduoviridae</taxon>
        <taxon>Maltschvirus</taxon>
        <taxon>Maltschvirus maltsch</taxon>
    </lineage>
</organism>
<protein>
    <submittedName>
        <fullName evidence="9">Putative DNA circulation protein</fullName>
    </submittedName>
</protein>
<dbReference type="EMBL" id="MF417923">
    <property type="protein sequence ID" value="ASN71321.1"/>
    <property type="molecule type" value="Genomic_DNA"/>
</dbReference>
<evidence type="ECO:0000313" key="8">
    <source>
        <dbReference type="EMBL" id="ASN71854.1"/>
    </source>
</evidence>
<evidence type="ECO:0000313" key="11">
    <source>
        <dbReference type="EMBL" id="ASN72836.1"/>
    </source>
</evidence>
<sequence>MSWKDDLLDCTYRGVAMDIMGDDLEAPRAVVQHGVPYVNGDDVEDLGKEARVFSMRAVVFGPNYLLQLQKILVALDTLGPGELVHPIYGSVTVVEGGYKVSHDANRPDYAEIALRFLEHTPNDAFFNRDLIYTDTGTAYVEDERTWQDGVFDLIGRVDSLVAEVQQWIGGGWTGLMEKALGLPGITLRLQQMRSQIMGVVSGVESMADSAGSAFDPLIDLTRSPTEIRSSIEDSTPSASADLLSRTGLPSAMPGAESLPPDIARIGTAFLVTAREGADPDGSALPTAMPDDPIEAVAFALITLVITELALSYATAIGVAIENDADDLALSPNDLERLANLARSLIQAAILLHRHLYGIEEALPIIEGLRTTAALIQARARQLVLQRPPLLSRTVETSTNLRLLAHRWYSDSRRADELMRLNPALRSPYSIAPGTVIRAYAN</sequence>
<gene>
    <name evidence="11" type="ORF">3F2_7</name>
    <name evidence="4" type="ORF">3S10_8</name>
    <name evidence="5" type="ORF">7AX5_8</name>
    <name evidence="3" type="ORF">7F10_8</name>
    <name evidence="6" type="ORF">7S12_8</name>
    <name evidence="8" type="ORF">8AX6_27</name>
    <name evidence="9" type="ORF">8F1_9</name>
    <name evidence="10" type="ORF">8S5_8</name>
    <name evidence="7" type="ORF">9F3_8</name>
</gene>
<name>A0A2H4JGT4_9CAUD</name>
<evidence type="ECO:0000313" key="4">
    <source>
        <dbReference type="EMBL" id="ASN71143.1"/>
    </source>
</evidence>
<dbReference type="EMBL" id="MF417977">
    <property type="protein sequence ID" value="ASN72836.1"/>
    <property type="molecule type" value="Genomic_DNA"/>
</dbReference>
<proteinExistence type="predicted"/>
<evidence type="ECO:0000313" key="3">
    <source>
        <dbReference type="EMBL" id="ASN71041.1"/>
    </source>
</evidence>
<dbReference type="EMBL" id="MF417934">
    <property type="protein sequence ID" value="ASN71854.1"/>
    <property type="molecule type" value="Genomic_DNA"/>
</dbReference>
<evidence type="ECO:0000313" key="6">
    <source>
        <dbReference type="EMBL" id="ASN71321.1"/>
    </source>
</evidence>
<feature type="compositionally biased region" description="Polar residues" evidence="1">
    <location>
        <begin position="228"/>
        <end position="238"/>
    </location>
</feature>
<evidence type="ECO:0000313" key="5">
    <source>
        <dbReference type="EMBL" id="ASN71312.1"/>
    </source>
</evidence>
<dbReference type="Pfam" id="PF07157">
    <property type="entry name" value="DNA_circ_N"/>
    <property type="match status" value="1"/>
</dbReference>
<dbReference type="EMBL" id="MF417936">
    <property type="protein sequence ID" value="ASN71904.1"/>
    <property type="molecule type" value="Genomic_DNA"/>
</dbReference>
<reference evidence="9" key="1">
    <citation type="submission" date="2017-06" db="EMBL/GenBank/DDBJ databases">
        <title>Novel phages from South African skin metaviromes.</title>
        <authorList>
            <person name="van Zyl L.J."/>
            <person name="Abrahams Y."/>
            <person name="Stander E.A."/>
            <person name="Kirby B.M."/>
            <person name="Clavaud C."/>
            <person name="Farcet C."/>
            <person name="Breton L."/>
            <person name="Trindade M.I."/>
        </authorList>
    </citation>
    <scope>NUCLEOTIDE SEQUENCE</scope>
</reference>
<dbReference type="InterPro" id="IPR009826">
    <property type="entry name" value="DNA_circ_N"/>
</dbReference>
<dbReference type="EMBL" id="MF417917">
    <property type="protein sequence ID" value="ASN71041.1"/>
    <property type="molecule type" value="Genomic_DNA"/>
</dbReference>
<evidence type="ECO:0000313" key="9">
    <source>
        <dbReference type="EMBL" id="ASN71871.1"/>
    </source>
</evidence>
<dbReference type="EMBL" id="MF417924">
    <property type="protein sequence ID" value="ASN71368.1"/>
    <property type="molecule type" value="Genomic_DNA"/>
</dbReference>
<feature type="domain" description="DNA circulation N-terminal" evidence="2">
    <location>
        <begin position="7"/>
        <end position="93"/>
    </location>
</feature>
<dbReference type="EMBL" id="MF417919">
    <property type="protein sequence ID" value="ASN71143.1"/>
    <property type="molecule type" value="Genomic_DNA"/>
</dbReference>
<dbReference type="EMBL" id="MF417935">
    <property type="protein sequence ID" value="ASN71871.1"/>
    <property type="molecule type" value="Genomic_DNA"/>
</dbReference>